<keyword evidence="3" id="KW-1185">Reference proteome</keyword>
<dbReference type="Gramene" id="CDP15375">
    <property type="protein sequence ID" value="CDP15375"/>
    <property type="gene ID" value="GSCOC_T00043085001"/>
</dbReference>
<dbReference type="InParanoid" id="A0A068V3K0"/>
<organism evidence="2 3">
    <name type="scientific">Coffea canephora</name>
    <name type="common">Robusta coffee</name>
    <dbReference type="NCBI Taxonomy" id="49390"/>
    <lineage>
        <taxon>Eukaryota</taxon>
        <taxon>Viridiplantae</taxon>
        <taxon>Streptophyta</taxon>
        <taxon>Embryophyta</taxon>
        <taxon>Tracheophyta</taxon>
        <taxon>Spermatophyta</taxon>
        <taxon>Magnoliopsida</taxon>
        <taxon>eudicotyledons</taxon>
        <taxon>Gunneridae</taxon>
        <taxon>Pentapetalae</taxon>
        <taxon>asterids</taxon>
        <taxon>lamiids</taxon>
        <taxon>Gentianales</taxon>
        <taxon>Rubiaceae</taxon>
        <taxon>Ixoroideae</taxon>
        <taxon>Gardenieae complex</taxon>
        <taxon>Bertiereae - Coffeeae clade</taxon>
        <taxon>Coffeeae</taxon>
        <taxon>Coffea</taxon>
    </lineage>
</organism>
<evidence type="ECO:0000256" key="1">
    <source>
        <dbReference type="SAM" id="MobiDB-lite"/>
    </source>
</evidence>
<accession>A0A068V3K0</accession>
<protein>
    <submittedName>
        <fullName evidence="2">Uncharacterized protein</fullName>
    </submittedName>
</protein>
<dbReference type="Proteomes" id="UP000295252">
    <property type="component" value="Chromosome VIII"/>
</dbReference>
<proteinExistence type="predicted"/>
<dbReference type="AlphaFoldDB" id="A0A068V3K0"/>
<sequence length="82" mass="9484">MRHVSRLAKNCPCTRSITIDEQQLADNDRTSTNSAAHATVNQLERDFRNKYPRPNKLELDSPPYSSRHSYQFKLLKEGQPNP</sequence>
<feature type="compositionally biased region" description="Polar residues" evidence="1">
    <location>
        <begin position="24"/>
        <end position="42"/>
    </location>
</feature>
<name>A0A068V3K0_COFCA</name>
<reference evidence="3" key="1">
    <citation type="journal article" date="2014" name="Science">
        <title>The coffee genome provides insight into the convergent evolution of caffeine biosynthesis.</title>
        <authorList>
            <person name="Denoeud F."/>
            <person name="Carretero-Paulet L."/>
            <person name="Dereeper A."/>
            <person name="Droc G."/>
            <person name="Guyot R."/>
            <person name="Pietrella M."/>
            <person name="Zheng C."/>
            <person name="Alberti A."/>
            <person name="Anthony F."/>
            <person name="Aprea G."/>
            <person name="Aury J.M."/>
            <person name="Bento P."/>
            <person name="Bernard M."/>
            <person name="Bocs S."/>
            <person name="Campa C."/>
            <person name="Cenci A."/>
            <person name="Combes M.C."/>
            <person name="Crouzillat D."/>
            <person name="Da Silva C."/>
            <person name="Daddiego L."/>
            <person name="De Bellis F."/>
            <person name="Dussert S."/>
            <person name="Garsmeur O."/>
            <person name="Gayraud T."/>
            <person name="Guignon V."/>
            <person name="Jahn K."/>
            <person name="Jamilloux V."/>
            <person name="Joet T."/>
            <person name="Labadie K."/>
            <person name="Lan T."/>
            <person name="Leclercq J."/>
            <person name="Lepelley M."/>
            <person name="Leroy T."/>
            <person name="Li L.T."/>
            <person name="Librado P."/>
            <person name="Lopez L."/>
            <person name="Munoz A."/>
            <person name="Noel B."/>
            <person name="Pallavicini A."/>
            <person name="Perrotta G."/>
            <person name="Poncet V."/>
            <person name="Pot D."/>
            <person name="Priyono X."/>
            <person name="Rigoreau M."/>
            <person name="Rouard M."/>
            <person name="Rozas J."/>
            <person name="Tranchant-Dubreuil C."/>
            <person name="VanBuren R."/>
            <person name="Zhang Q."/>
            <person name="Andrade A.C."/>
            <person name="Argout X."/>
            <person name="Bertrand B."/>
            <person name="de Kochko A."/>
            <person name="Graziosi G."/>
            <person name="Henry R.J."/>
            <person name="Jayarama X."/>
            <person name="Ming R."/>
            <person name="Nagai C."/>
            <person name="Rounsley S."/>
            <person name="Sankoff D."/>
            <person name="Giuliano G."/>
            <person name="Albert V.A."/>
            <person name="Wincker P."/>
            <person name="Lashermes P."/>
        </authorList>
    </citation>
    <scope>NUCLEOTIDE SEQUENCE [LARGE SCALE GENOMIC DNA]</scope>
    <source>
        <strain evidence="3">cv. DH200-94</strain>
    </source>
</reference>
<feature type="compositionally biased region" description="Basic and acidic residues" evidence="1">
    <location>
        <begin position="43"/>
        <end position="59"/>
    </location>
</feature>
<dbReference type="EMBL" id="HG739182">
    <property type="protein sequence ID" value="CDP15375.1"/>
    <property type="molecule type" value="Genomic_DNA"/>
</dbReference>
<evidence type="ECO:0000313" key="2">
    <source>
        <dbReference type="EMBL" id="CDP15375.1"/>
    </source>
</evidence>
<evidence type="ECO:0000313" key="3">
    <source>
        <dbReference type="Proteomes" id="UP000295252"/>
    </source>
</evidence>
<gene>
    <name evidence="2" type="ORF">GSCOC_T00043085001</name>
</gene>
<feature type="region of interest" description="Disordered" evidence="1">
    <location>
        <begin position="24"/>
        <end position="67"/>
    </location>
</feature>